<name>A0A1S4AIU0_TOBAC</name>
<dbReference type="Pfam" id="PF07727">
    <property type="entry name" value="RVT_2"/>
    <property type="match status" value="1"/>
</dbReference>
<dbReference type="InterPro" id="IPR013103">
    <property type="entry name" value="RVT_2"/>
</dbReference>
<dbReference type="RefSeq" id="XP_016476620.1">
    <property type="nucleotide sequence ID" value="XM_016621134.1"/>
</dbReference>
<evidence type="ECO:0000259" key="1">
    <source>
        <dbReference type="Pfam" id="PF07727"/>
    </source>
</evidence>
<dbReference type="KEGG" id="nta:107798166"/>
<gene>
    <name evidence="2" type="primary">LOC107798166</name>
</gene>
<dbReference type="InterPro" id="IPR043502">
    <property type="entry name" value="DNA/RNA_pol_sf"/>
</dbReference>
<reference evidence="2" key="1">
    <citation type="submission" date="2025-08" db="UniProtKB">
        <authorList>
            <consortium name="RefSeq"/>
        </authorList>
    </citation>
    <scope>IDENTIFICATION</scope>
</reference>
<dbReference type="PANTHER" id="PTHR11439:SF473">
    <property type="entry name" value="REVERSE TRANSCRIPTASE TY1_COPIA-TYPE DOMAIN-CONTAINING PROTEIN"/>
    <property type="match status" value="1"/>
</dbReference>
<feature type="domain" description="Reverse transcriptase Ty1/copia-type" evidence="1">
    <location>
        <begin position="2"/>
        <end position="127"/>
    </location>
</feature>
<dbReference type="AlphaFoldDB" id="A0A1S4AIU0"/>
<accession>A0A1S4AIU0</accession>
<dbReference type="STRING" id="4097.A0A1S4AIU0"/>
<organism evidence="2">
    <name type="scientific">Nicotiana tabacum</name>
    <name type="common">Common tobacco</name>
    <dbReference type="NCBI Taxonomy" id="4097"/>
    <lineage>
        <taxon>Eukaryota</taxon>
        <taxon>Viridiplantae</taxon>
        <taxon>Streptophyta</taxon>
        <taxon>Embryophyta</taxon>
        <taxon>Tracheophyta</taxon>
        <taxon>Spermatophyta</taxon>
        <taxon>Magnoliopsida</taxon>
        <taxon>eudicotyledons</taxon>
        <taxon>Gunneridae</taxon>
        <taxon>Pentapetalae</taxon>
        <taxon>asterids</taxon>
        <taxon>lamiids</taxon>
        <taxon>Solanales</taxon>
        <taxon>Solanaceae</taxon>
        <taxon>Nicotianoideae</taxon>
        <taxon>Nicotianeae</taxon>
        <taxon>Nicotiana</taxon>
    </lineage>
</organism>
<dbReference type="OrthoDB" id="1688190at2759"/>
<proteinExistence type="predicted"/>
<dbReference type="PANTHER" id="PTHR11439">
    <property type="entry name" value="GAG-POL-RELATED RETROTRANSPOSON"/>
    <property type="match status" value="1"/>
</dbReference>
<dbReference type="CDD" id="cd09272">
    <property type="entry name" value="RNase_HI_RT_Ty1"/>
    <property type="match status" value="1"/>
</dbReference>
<evidence type="ECO:0000313" key="2">
    <source>
        <dbReference type="RefSeq" id="XP_016476620.1"/>
    </source>
</evidence>
<protein>
    <submittedName>
        <fullName evidence="2">Uncharacterized mitochondrial protein AtMg00810-like</fullName>
    </submittedName>
</protein>
<sequence length="282" mass="31588">MKSLYGLKQASRQRNIKLTDALVQSGYKQSPFNHSLFTKQQGGEIVIILVYVDDLMISGSSSNLVNDAKTILHSKFKVKDLGKLRYFLGIEVSRSKKGILLNKRKYALELILEVGLSGVKPVATPIELNQKLTTMEYDTCVGKAGDLELRDNPAYQRLIGRLLYLTITRPDISFVVQTLSQFMQRPKQSHMKATLRVVRYVKGAPGMGLLMEAGPIDHMIAYCDSDWAPCFNTRKSVTGYVVKLGNSLISWKSKKQPTVSRSSVEAEYISMATATTRITWLT</sequence>
<dbReference type="SUPFAM" id="SSF56672">
    <property type="entry name" value="DNA/RNA polymerases"/>
    <property type="match status" value="1"/>
</dbReference>
<dbReference type="PaxDb" id="4097-A0A1S4AIU0"/>